<dbReference type="InterPro" id="IPR050631">
    <property type="entry name" value="PheA/TfdB_FAD_monoxygenase"/>
</dbReference>
<dbReference type="PANTHER" id="PTHR43476:SF3">
    <property type="entry name" value="FAD-BINDING MONOOXYGENASE"/>
    <property type="match status" value="1"/>
</dbReference>
<evidence type="ECO:0000313" key="3">
    <source>
        <dbReference type="EMBL" id="MRX43611.1"/>
    </source>
</evidence>
<dbReference type="Gene3D" id="3.30.70.2450">
    <property type="match status" value="1"/>
</dbReference>
<keyword evidence="1" id="KW-0560">Oxidoreductase</keyword>
<evidence type="ECO:0000313" key="4">
    <source>
        <dbReference type="Proteomes" id="UP000476511"/>
    </source>
</evidence>
<evidence type="ECO:0000259" key="2">
    <source>
        <dbReference type="Pfam" id="PF01494"/>
    </source>
</evidence>
<dbReference type="InterPro" id="IPR002938">
    <property type="entry name" value="FAD-bd"/>
</dbReference>
<comment type="caution">
    <text evidence="3">The sequence shown here is derived from an EMBL/GenBank/DDBJ whole genome shotgun (WGS) entry which is preliminary data.</text>
</comment>
<dbReference type="PRINTS" id="PR00420">
    <property type="entry name" value="RNGMNOXGNASE"/>
</dbReference>
<proteinExistence type="predicted"/>
<dbReference type="PANTHER" id="PTHR43476">
    <property type="entry name" value="3-(3-HYDROXY-PHENYL)PROPIONATE/3-HYDROXYCINNAMIC ACID HYDROXYLASE"/>
    <property type="match status" value="1"/>
</dbReference>
<dbReference type="Pfam" id="PF01494">
    <property type="entry name" value="FAD_binding_3"/>
    <property type="match status" value="1"/>
</dbReference>
<dbReference type="InterPro" id="IPR036188">
    <property type="entry name" value="FAD/NAD-bd_sf"/>
</dbReference>
<evidence type="ECO:0000256" key="1">
    <source>
        <dbReference type="ARBA" id="ARBA00023002"/>
    </source>
</evidence>
<accession>A0A6L5R0P8</accession>
<dbReference type="RefSeq" id="WP_154345906.1">
    <property type="nucleotide sequence ID" value="NZ_WKJD01000012.1"/>
</dbReference>
<dbReference type="Gene3D" id="3.50.50.60">
    <property type="entry name" value="FAD/NAD(P)-binding domain"/>
    <property type="match status" value="1"/>
</dbReference>
<feature type="domain" description="FAD-binding" evidence="2">
    <location>
        <begin position="13"/>
        <end position="343"/>
    </location>
</feature>
<organism evidence="3 4">
    <name type="scientific">Agromyces kandeliae</name>
    <dbReference type="NCBI Taxonomy" id="2666141"/>
    <lineage>
        <taxon>Bacteria</taxon>
        <taxon>Bacillati</taxon>
        <taxon>Actinomycetota</taxon>
        <taxon>Actinomycetes</taxon>
        <taxon>Micrococcales</taxon>
        <taxon>Microbacteriaceae</taxon>
        <taxon>Agromyces</taxon>
    </lineage>
</organism>
<dbReference type="AlphaFoldDB" id="A0A6L5R0P8"/>
<dbReference type="EMBL" id="WKJD01000012">
    <property type="protein sequence ID" value="MRX43611.1"/>
    <property type="molecule type" value="Genomic_DNA"/>
</dbReference>
<dbReference type="GO" id="GO:0019622">
    <property type="term" value="P:3-(3-hydroxy)phenylpropionate catabolic process"/>
    <property type="evidence" value="ECO:0007669"/>
    <property type="project" value="TreeGrafter"/>
</dbReference>
<dbReference type="GO" id="GO:0008688">
    <property type="term" value="F:3-(3-hydroxyphenyl)propionate hydroxylase activity"/>
    <property type="evidence" value="ECO:0007669"/>
    <property type="project" value="TreeGrafter"/>
</dbReference>
<gene>
    <name evidence="3" type="ORF">GJR97_07695</name>
</gene>
<dbReference type="SUPFAM" id="SSF51905">
    <property type="entry name" value="FAD/NAD(P)-binding domain"/>
    <property type="match status" value="1"/>
</dbReference>
<dbReference type="GO" id="GO:0071949">
    <property type="term" value="F:FAD binding"/>
    <property type="evidence" value="ECO:0007669"/>
    <property type="project" value="InterPro"/>
</dbReference>
<dbReference type="Proteomes" id="UP000476511">
    <property type="component" value="Unassembled WGS sequence"/>
</dbReference>
<sequence>MSEAESGARPMHDVVVVGGGAVGLLLACLLARRGLDAVVLERRHAPDPAATPSRAIGIHPPGLRALAAAGIGDEVRRRAVVIRDGRVTCDGRTLGRLKFPRSGLVHSLPQLEVEALLEERIDGARTVSIRRGVEVTGVTDRGTHLVVHAVDGESKVDLPARYAVGADGVRSGIRSLIGADWKPRRGRASYVMCDTRDDTGAPETALLHFEPAGVVESFPLPGGRRRWVARVRREPTELDAAAIATVVESRTGSSFDTDAATTPTAFVAAQHVAHPMASGRVVLVGDAAHEISPIGGQGMNLGWSDAVHLDRELAGALAAAAPIDVFAAYDRSRRAAALRATRQAAFNMRMGAPATGLRLRTRNAAVRVLGLPGLRGFLGRAFTMQWL</sequence>
<name>A0A6L5R0P8_9MICO</name>
<protein>
    <submittedName>
        <fullName evidence="3">FAD-dependent oxidoreductase</fullName>
    </submittedName>
</protein>
<reference evidence="3 4" key="1">
    <citation type="submission" date="2019-11" db="EMBL/GenBank/DDBJ databases">
        <title>Agromyces kandeliae sp. nov., isolated from mangrove soil.</title>
        <authorList>
            <person name="Wang R."/>
        </authorList>
    </citation>
    <scope>NUCLEOTIDE SEQUENCE [LARGE SCALE GENOMIC DNA]</scope>
    <source>
        <strain evidence="3 4">Q22</strain>
    </source>
</reference>
<keyword evidence="4" id="KW-1185">Reference proteome</keyword>